<reference evidence="1 2" key="1">
    <citation type="submission" date="2018-08" db="EMBL/GenBank/DDBJ databases">
        <title>Mucilaginibacter terrae sp. nov., isolated from manganese diggings.</title>
        <authorList>
            <person name="Huang Y."/>
            <person name="Zhou Z."/>
        </authorList>
    </citation>
    <scope>NUCLEOTIDE SEQUENCE [LARGE SCALE GENOMIC DNA]</scope>
    <source>
        <strain evidence="1 2">ZH6</strain>
    </source>
</reference>
<evidence type="ECO:0000313" key="2">
    <source>
        <dbReference type="Proteomes" id="UP000260823"/>
    </source>
</evidence>
<sequence length="92" mass="10164">MSNNTKAKFNISTIFDVINREKVIIGTLIEGELNKGDTFELVSDDEKFSYSISSVEAVNIKGIFRIGLYILSHSDPDLTILEQAAGLTILIN</sequence>
<dbReference type="Gene3D" id="2.40.30.10">
    <property type="entry name" value="Translation factors"/>
    <property type="match status" value="1"/>
</dbReference>
<gene>
    <name evidence="1" type="ORF">DYU05_13600</name>
</gene>
<dbReference type="AlphaFoldDB" id="A0A3E2NQA8"/>
<accession>A0A3E2NQA8</accession>
<evidence type="ECO:0000313" key="1">
    <source>
        <dbReference type="EMBL" id="RFZ83175.1"/>
    </source>
</evidence>
<dbReference type="EMBL" id="QWDE01000002">
    <property type="protein sequence ID" value="RFZ83175.1"/>
    <property type="molecule type" value="Genomic_DNA"/>
</dbReference>
<dbReference type="RefSeq" id="WP_117383650.1">
    <property type="nucleotide sequence ID" value="NZ_QWDE01000002.1"/>
</dbReference>
<keyword evidence="2" id="KW-1185">Reference proteome</keyword>
<comment type="caution">
    <text evidence="1">The sequence shown here is derived from an EMBL/GenBank/DDBJ whole genome shotgun (WGS) entry which is preliminary data.</text>
</comment>
<dbReference type="Proteomes" id="UP000260823">
    <property type="component" value="Unassembled WGS sequence"/>
</dbReference>
<protein>
    <submittedName>
        <fullName evidence="1">Uncharacterized protein</fullName>
    </submittedName>
</protein>
<proteinExistence type="predicted"/>
<organism evidence="1 2">
    <name type="scientific">Mucilaginibacter terrenus</name>
    <dbReference type="NCBI Taxonomy" id="2482727"/>
    <lineage>
        <taxon>Bacteria</taxon>
        <taxon>Pseudomonadati</taxon>
        <taxon>Bacteroidota</taxon>
        <taxon>Sphingobacteriia</taxon>
        <taxon>Sphingobacteriales</taxon>
        <taxon>Sphingobacteriaceae</taxon>
        <taxon>Mucilaginibacter</taxon>
    </lineage>
</organism>
<name>A0A3E2NQA8_9SPHI</name>